<protein>
    <submittedName>
        <fullName evidence="1">Hydrolase</fullName>
    </submittedName>
</protein>
<dbReference type="AlphaFoldDB" id="A0A372LEA4"/>
<organism evidence="1 2">
    <name type="scientific">Peribacillus glennii</name>
    <dbReference type="NCBI Taxonomy" id="2303991"/>
    <lineage>
        <taxon>Bacteria</taxon>
        <taxon>Bacillati</taxon>
        <taxon>Bacillota</taxon>
        <taxon>Bacilli</taxon>
        <taxon>Bacillales</taxon>
        <taxon>Bacillaceae</taxon>
        <taxon>Peribacillus</taxon>
    </lineage>
</organism>
<dbReference type="SUPFAM" id="SSF53474">
    <property type="entry name" value="alpha/beta-Hydrolases"/>
    <property type="match status" value="1"/>
</dbReference>
<keyword evidence="2" id="KW-1185">Reference proteome</keyword>
<sequence length="241" mass="28190">MEQRTFQSDGQWNIVYYPPKPSGFAVLLIGDRNHFVEQGNSYWMQHPGRSQILERLKEYGYLIFSSNFYQSGWGSPIAVEMAKKIYWMMMRSEILNDRIHILAEGTGALTAIQLMNEMKQNIRSAVFLDPCLNLQTHMQKEKDNKFFYKRKLKEIAAAFGIEEKKCEQLIFSSESPFPNKDIPLKIIHIVGSIEKGQTDIYKKLEQQPGRTETNITYLLPEKRYKIPLQIGQFFKKYETSL</sequence>
<comment type="caution">
    <text evidence="1">The sequence shown here is derived from an EMBL/GenBank/DDBJ whole genome shotgun (WGS) entry which is preliminary data.</text>
</comment>
<evidence type="ECO:0000313" key="1">
    <source>
        <dbReference type="EMBL" id="RFU64138.1"/>
    </source>
</evidence>
<dbReference type="OrthoDB" id="2986585at2"/>
<accession>A0A372LEA4</accession>
<dbReference type="RefSeq" id="WP_117322321.1">
    <property type="nucleotide sequence ID" value="NZ_QVTD01000004.1"/>
</dbReference>
<dbReference type="EMBL" id="QVTD01000004">
    <property type="protein sequence ID" value="RFU64138.1"/>
    <property type="molecule type" value="Genomic_DNA"/>
</dbReference>
<name>A0A372LEA4_9BACI</name>
<proteinExistence type="predicted"/>
<dbReference type="Proteomes" id="UP000262939">
    <property type="component" value="Unassembled WGS sequence"/>
</dbReference>
<reference evidence="1 2" key="1">
    <citation type="submission" date="2018-08" db="EMBL/GenBank/DDBJ databases">
        <title>Bacillus chawlae sp. nov., Bacillus glennii sp. nov., and Bacillus saganii sp. nov. Isolated from the Vehicle Assembly Building at Kennedy Space Center where the Viking Spacecraft were Assembled.</title>
        <authorList>
            <person name="Seuylemezian A."/>
            <person name="Vaishampayan P."/>
        </authorList>
    </citation>
    <scope>NUCLEOTIDE SEQUENCE [LARGE SCALE GENOMIC DNA]</scope>
    <source>
        <strain evidence="1 2">V44-8</strain>
    </source>
</reference>
<keyword evidence="1" id="KW-0378">Hydrolase</keyword>
<dbReference type="GO" id="GO:0016787">
    <property type="term" value="F:hydrolase activity"/>
    <property type="evidence" value="ECO:0007669"/>
    <property type="project" value="UniProtKB-KW"/>
</dbReference>
<dbReference type="InterPro" id="IPR029058">
    <property type="entry name" value="AB_hydrolase_fold"/>
</dbReference>
<evidence type="ECO:0000313" key="2">
    <source>
        <dbReference type="Proteomes" id="UP000262939"/>
    </source>
</evidence>
<gene>
    <name evidence="1" type="ORF">D0466_09420</name>
</gene>